<evidence type="ECO:0000256" key="1">
    <source>
        <dbReference type="SAM" id="SignalP"/>
    </source>
</evidence>
<keyword evidence="1" id="KW-0732">Signal</keyword>
<comment type="caution">
    <text evidence="3">The sequence shown here is derived from an EMBL/GenBank/DDBJ whole genome shotgun (WGS) entry which is preliminary data.</text>
</comment>
<accession>A0ABX0MBS6</accession>
<dbReference type="InterPro" id="IPR013424">
    <property type="entry name" value="Ice-binding_C"/>
</dbReference>
<dbReference type="InterPro" id="IPR014262">
    <property type="entry name" value="HAF_rpt"/>
</dbReference>
<gene>
    <name evidence="3" type="ORF">F1609_31410</name>
</gene>
<evidence type="ECO:0000259" key="2">
    <source>
        <dbReference type="Pfam" id="PF07589"/>
    </source>
</evidence>
<feature type="domain" description="Ice-binding protein C-terminal" evidence="2">
    <location>
        <begin position="366"/>
        <end position="390"/>
    </location>
</feature>
<reference evidence="3 4" key="1">
    <citation type="submission" date="2019-09" db="EMBL/GenBank/DDBJ databases">
        <title>Taxonomy of Antarctic Massilia spp.: description of Massilia rubra sp. nov., Massilia aquatica sp. nov., Massilia mucilaginosa sp. nov., Massilia frigida sp. nov. isolated from streams, lakes and regoliths.</title>
        <authorList>
            <person name="Holochova P."/>
            <person name="Sedlacek I."/>
            <person name="Kralova S."/>
            <person name="Maslanova I."/>
            <person name="Busse H.-J."/>
            <person name="Stankova E."/>
            <person name="Vrbovska V."/>
            <person name="Kovarovic V."/>
            <person name="Bartak M."/>
            <person name="Svec P."/>
            <person name="Pantucek R."/>
        </authorList>
    </citation>
    <scope>NUCLEOTIDE SEQUENCE [LARGE SCALE GENOMIC DNA]</scope>
    <source>
        <strain evidence="3 4">CCM 8693</strain>
    </source>
</reference>
<evidence type="ECO:0000313" key="3">
    <source>
        <dbReference type="EMBL" id="NHZ44630.1"/>
    </source>
</evidence>
<evidence type="ECO:0000313" key="4">
    <source>
        <dbReference type="Proteomes" id="UP000819052"/>
    </source>
</evidence>
<protein>
    <recommendedName>
        <fullName evidence="2">Ice-binding protein C-terminal domain-containing protein</fullName>
    </recommendedName>
</protein>
<organism evidence="3 4">
    <name type="scientific">Massilia aquatica</name>
    <dbReference type="NCBI Taxonomy" id="2609000"/>
    <lineage>
        <taxon>Bacteria</taxon>
        <taxon>Pseudomonadati</taxon>
        <taxon>Pseudomonadota</taxon>
        <taxon>Betaproteobacteria</taxon>
        <taxon>Burkholderiales</taxon>
        <taxon>Oxalobacteraceae</taxon>
        <taxon>Telluria group</taxon>
        <taxon>Massilia</taxon>
    </lineage>
</organism>
<feature type="signal peptide" evidence="1">
    <location>
        <begin position="1"/>
        <end position="46"/>
    </location>
</feature>
<proteinExistence type="predicted"/>
<feature type="chain" id="PRO_5045657101" description="Ice-binding protein C-terminal domain-containing protein" evidence="1">
    <location>
        <begin position="47"/>
        <end position="397"/>
    </location>
</feature>
<dbReference type="EMBL" id="VVIW01000036">
    <property type="protein sequence ID" value="NHZ44630.1"/>
    <property type="molecule type" value="Genomic_DNA"/>
</dbReference>
<dbReference type="Pfam" id="PF07589">
    <property type="entry name" value="PEP-CTERM"/>
    <property type="match status" value="1"/>
</dbReference>
<sequence length="397" mass="40960">MAAPLLALPGIPAGTATPLMLRCPMRQLARSLPALLLCAACLPALAAQAPRYRITTILAGQFDYVEATGINSRGDVVGGTYVTGQEWRGYLFADGRTTQLGSLGGQYTRVQAINEARQIVGESKTPDGISHAVMFSGATVTNLTPWALRESGASAINNAGTAVGAIPCDCLDFHAARFMRGGVSDLGTLGGKSSNADGINNAGQIVGWAALAGPYTPRAFLYEQGRMRDLGTLGGEWSSASAINEAGHVAGSSALGGQAGDHAFLYVNGVMSDLGALSGMDSAARGMNNAGQVVGLSYQGWDINEAVLWEGGSLFNLNSLIDPASGWHLTDAGAINDLGQIAASGCHQGLGVCGMLRLDPAASMAPVPEASTWAMLAAGLALVGVRGRRRRQEDSFH</sequence>
<dbReference type="Proteomes" id="UP000819052">
    <property type="component" value="Unassembled WGS sequence"/>
</dbReference>
<name>A0ABX0MBS6_9BURK</name>
<dbReference type="NCBIfam" id="TIGR02913">
    <property type="entry name" value="HAF_rpt"/>
    <property type="match status" value="3"/>
</dbReference>
<keyword evidence="4" id="KW-1185">Reference proteome</keyword>